<dbReference type="InterPro" id="IPR002104">
    <property type="entry name" value="Integrase_catalytic"/>
</dbReference>
<evidence type="ECO:0000313" key="3">
    <source>
        <dbReference type="EMBL" id="SFC61365.1"/>
    </source>
</evidence>
<dbReference type="EMBL" id="FOKO01000003">
    <property type="protein sequence ID" value="SFC61365.1"/>
    <property type="molecule type" value="Genomic_DNA"/>
</dbReference>
<dbReference type="GO" id="GO:0003677">
    <property type="term" value="F:DNA binding"/>
    <property type="evidence" value="ECO:0007669"/>
    <property type="project" value="InterPro"/>
</dbReference>
<evidence type="ECO:0000259" key="2">
    <source>
        <dbReference type="Pfam" id="PF00589"/>
    </source>
</evidence>
<dbReference type="RefSeq" id="WP_244256243.1">
    <property type="nucleotide sequence ID" value="NZ_CP014007.2"/>
</dbReference>
<dbReference type="GO" id="GO:0015074">
    <property type="term" value="P:DNA integration"/>
    <property type="evidence" value="ECO:0007669"/>
    <property type="project" value="InterPro"/>
</dbReference>
<comment type="caution">
    <text evidence="3">The sequence shown here is derived from an EMBL/GenBank/DDBJ whole genome shotgun (WGS) entry which is preliminary data.</text>
</comment>
<proteinExistence type="predicted"/>
<keyword evidence="1" id="KW-0233">DNA recombination</keyword>
<sequence length="228" mass="25737">MPQAQLLLNPQWSLHNHHQQSVHSVGLYESLLDRTLIARPQDFQPLSLLVFSLFTVIRQAALSHSEWAANACDLALVTGQRREDVSLFRFSDIRDGRLFVTQGKTGHKLAISLNLRLDAAGLFLQDVIERCRVNNPSNFMLYSSIRRGGRKPGPLFPDGLTQAFSDLRDSSGLRFGPNPPSFHEIRSLAGRLYEVEYGEEFAQRLPGHKNSAMTKKYLDARSAEYVMV</sequence>
<evidence type="ECO:0000313" key="4">
    <source>
        <dbReference type="Proteomes" id="UP000182314"/>
    </source>
</evidence>
<dbReference type="InterPro" id="IPR011010">
    <property type="entry name" value="DNA_brk_join_enz"/>
</dbReference>
<dbReference type="InterPro" id="IPR013762">
    <property type="entry name" value="Integrase-like_cat_sf"/>
</dbReference>
<evidence type="ECO:0000256" key="1">
    <source>
        <dbReference type="ARBA" id="ARBA00023172"/>
    </source>
</evidence>
<dbReference type="SUPFAM" id="SSF56349">
    <property type="entry name" value="DNA breaking-rejoining enzymes"/>
    <property type="match status" value="1"/>
</dbReference>
<dbReference type="Pfam" id="PF00589">
    <property type="entry name" value="Phage_integrase"/>
    <property type="match status" value="1"/>
</dbReference>
<protein>
    <submittedName>
        <fullName evidence="3">Phage integrase family protein</fullName>
    </submittedName>
</protein>
<organism evidence="3 4">
    <name type="scientific">Kosakonia oryzae</name>
    <dbReference type="NCBI Taxonomy" id="497725"/>
    <lineage>
        <taxon>Bacteria</taxon>
        <taxon>Pseudomonadati</taxon>
        <taxon>Pseudomonadota</taxon>
        <taxon>Gammaproteobacteria</taxon>
        <taxon>Enterobacterales</taxon>
        <taxon>Enterobacteriaceae</taxon>
        <taxon>Kosakonia</taxon>
    </lineage>
</organism>
<feature type="domain" description="Tyr recombinase" evidence="2">
    <location>
        <begin position="63"/>
        <end position="221"/>
    </location>
</feature>
<dbReference type="GO" id="GO:0006310">
    <property type="term" value="P:DNA recombination"/>
    <property type="evidence" value="ECO:0007669"/>
    <property type="project" value="UniProtKB-KW"/>
</dbReference>
<dbReference type="AlphaFoldDB" id="A0AA94KR09"/>
<name>A0AA94KR09_9ENTR</name>
<dbReference type="Gene3D" id="1.10.443.10">
    <property type="entry name" value="Intergrase catalytic core"/>
    <property type="match status" value="1"/>
</dbReference>
<dbReference type="Proteomes" id="UP000182314">
    <property type="component" value="Unassembled WGS sequence"/>
</dbReference>
<gene>
    <name evidence="3" type="ORF">SAMN05216286_2905</name>
</gene>
<accession>A0AA94KR09</accession>
<reference evidence="3 4" key="1">
    <citation type="submission" date="2016-10" db="EMBL/GenBank/DDBJ databases">
        <authorList>
            <person name="Varghese N."/>
            <person name="Submissions S."/>
        </authorList>
    </citation>
    <scope>NUCLEOTIDE SEQUENCE [LARGE SCALE GENOMIC DNA]</scope>
    <source>
        <strain evidence="3 4">CGMCC 1.7012</strain>
    </source>
</reference>